<dbReference type="InterPro" id="IPR038461">
    <property type="entry name" value="Schlafen_AlbA_2_dom_sf"/>
</dbReference>
<dbReference type="InterPro" id="IPR007421">
    <property type="entry name" value="Schlafen_AlbA_2_dom"/>
</dbReference>
<accession>A0ABP7IL53</accession>
<dbReference type="RefSeq" id="WP_344943969.1">
    <property type="nucleotide sequence ID" value="NZ_BAAAZR010000014.1"/>
</dbReference>
<comment type="caution">
    <text evidence="3">The sequence shown here is derived from an EMBL/GenBank/DDBJ whole genome shotgun (WGS) entry which is preliminary data.</text>
</comment>
<dbReference type="Proteomes" id="UP001500888">
    <property type="component" value="Unassembled WGS sequence"/>
</dbReference>
<feature type="region of interest" description="Disordered" evidence="1">
    <location>
        <begin position="1"/>
        <end position="20"/>
    </location>
</feature>
<organism evidence="3 4">
    <name type="scientific">Sphaerisporangium flaviroseum</name>
    <dbReference type="NCBI Taxonomy" id="509199"/>
    <lineage>
        <taxon>Bacteria</taxon>
        <taxon>Bacillati</taxon>
        <taxon>Actinomycetota</taxon>
        <taxon>Actinomycetes</taxon>
        <taxon>Streptosporangiales</taxon>
        <taxon>Streptosporangiaceae</taxon>
        <taxon>Sphaerisporangium</taxon>
    </lineage>
</organism>
<evidence type="ECO:0000256" key="1">
    <source>
        <dbReference type="SAM" id="MobiDB-lite"/>
    </source>
</evidence>
<gene>
    <name evidence="3" type="ORF">GCM10022226_46910</name>
</gene>
<dbReference type="Pfam" id="PF04326">
    <property type="entry name" value="SLFN_AlbA_2"/>
    <property type="match status" value="1"/>
</dbReference>
<reference evidence="4" key="1">
    <citation type="journal article" date="2019" name="Int. J. Syst. Evol. Microbiol.">
        <title>The Global Catalogue of Microorganisms (GCM) 10K type strain sequencing project: providing services to taxonomists for standard genome sequencing and annotation.</title>
        <authorList>
            <consortium name="The Broad Institute Genomics Platform"/>
            <consortium name="The Broad Institute Genome Sequencing Center for Infectious Disease"/>
            <person name="Wu L."/>
            <person name="Ma J."/>
        </authorList>
    </citation>
    <scope>NUCLEOTIDE SEQUENCE [LARGE SCALE GENOMIC DNA]</scope>
    <source>
        <strain evidence="4">JCM 16908</strain>
    </source>
</reference>
<dbReference type="Gene3D" id="3.30.950.30">
    <property type="entry name" value="Schlafen, AAA domain"/>
    <property type="match status" value="1"/>
</dbReference>
<sequence length="96" mass="10586">MSSATQQPGETDDLDYKREYKAGDDGNDDIAVDIATFANHRGGLIVVGMIGDRTSAIPVRVANMPVSDGLKRRIEKVAADRIQRMPRFDVRIVEDP</sequence>
<feature type="domain" description="Schlafen AlbA-2" evidence="2">
    <location>
        <begin position="10"/>
        <end position="93"/>
    </location>
</feature>
<name>A0ABP7IL53_9ACTN</name>
<keyword evidence="4" id="KW-1185">Reference proteome</keyword>
<dbReference type="EMBL" id="BAAAZR010000014">
    <property type="protein sequence ID" value="GAA3821245.1"/>
    <property type="molecule type" value="Genomic_DNA"/>
</dbReference>
<evidence type="ECO:0000259" key="2">
    <source>
        <dbReference type="Pfam" id="PF04326"/>
    </source>
</evidence>
<evidence type="ECO:0000313" key="3">
    <source>
        <dbReference type="EMBL" id="GAA3821245.1"/>
    </source>
</evidence>
<protein>
    <recommendedName>
        <fullName evidence="2">Schlafen AlbA-2 domain-containing protein</fullName>
    </recommendedName>
</protein>
<evidence type="ECO:0000313" key="4">
    <source>
        <dbReference type="Proteomes" id="UP001500888"/>
    </source>
</evidence>
<proteinExistence type="predicted"/>